<protein>
    <submittedName>
        <fullName evidence="4">Outer membrane beta-barrel protein</fullName>
    </submittedName>
</protein>
<dbReference type="Gene3D" id="2.40.160.20">
    <property type="match status" value="1"/>
</dbReference>
<evidence type="ECO:0000259" key="3">
    <source>
        <dbReference type="Pfam" id="PF13505"/>
    </source>
</evidence>
<evidence type="ECO:0000256" key="2">
    <source>
        <dbReference type="SAM" id="SignalP"/>
    </source>
</evidence>
<feature type="chain" id="PRO_5044297335" evidence="2">
    <location>
        <begin position="20"/>
        <end position="197"/>
    </location>
</feature>
<keyword evidence="1 2" id="KW-0732">Signal</keyword>
<dbReference type="InterPro" id="IPR011250">
    <property type="entry name" value="OMP/PagP_B-barrel"/>
</dbReference>
<reference evidence="4" key="1">
    <citation type="submission" date="2024-05" db="EMBL/GenBank/DDBJ databases">
        <title>Genome sequencing of novel strain.</title>
        <authorList>
            <person name="Ganbat D."/>
            <person name="Ganbat S."/>
            <person name="Lee S.-J."/>
        </authorList>
    </citation>
    <scope>NUCLEOTIDE SEQUENCE</scope>
    <source>
        <strain evidence="4">SMD15-11</strain>
    </source>
</reference>
<dbReference type="SUPFAM" id="SSF56925">
    <property type="entry name" value="OMPA-like"/>
    <property type="match status" value="1"/>
</dbReference>
<dbReference type="EMBL" id="CP154858">
    <property type="protein sequence ID" value="XDT72326.1"/>
    <property type="molecule type" value="Genomic_DNA"/>
</dbReference>
<organism evidence="4">
    <name type="scientific">Thermohahella caldifontis</name>
    <dbReference type="NCBI Taxonomy" id="3142973"/>
    <lineage>
        <taxon>Bacteria</taxon>
        <taxon>Pseudomonadati</taxon>
        <taxon>Pseudomonadota</taxon>
        <taxon>Gammaproteobacteria</taxon>
        <taxon>Oceanospirillales</taxon>
        <taxon>Hahellaceae</taxon>
        <taxon>Thermohahella</taxon>
    </lineage>
</organism>
<proteinExistence type="predicted"/>
<evidence type="ECO:0000256" key="1">
    <source>
        <dbReference type="ARBA" id="ARBA00022729"/>
    </source>
</evidence>
<sequence length="197" mass="21366">MRKVVLAGALVWMANTGLAAEVGEFGQGHMGLGYGLANLDFEVDLGSEKVSMGSSPQLAEVWWKGYLNRYVALEGRFGVGTNDDESDVSLGSFSANTDVVTWEIDHYAAVNLVFQYPFGKVAPRLSVGYNKVNLKVNLKDFGSLSDTDGDVYVGIGADIQVSPKWGVALDFSDHYGKKDDGVDASITSFRMGIYHTY</sequence>
<dbReference type="AlphaFoldDB" id="A0AB39UVL0"/>
<gene>
    <name evidence="4" type="ORF">AAIA72_16255</name>
</gene>
<feature type="signal peptide" evidence="2">
    <location>
        <begin position="1"/>
        <end position="19"/>
    </location>
</feature>
<accession>A0AB39UVL0</accession>
<name>A0AB39UVL0_9GAMM</name>
<dbReference type="InterPro" id="IPR027385">
    <property type="entry name" value="Beta-barrel_OMP"/>
</dbReference>
<evidence type="ECO:0000313" key="4">
    <source>
        <dbReference type="EMBL" id="XDT72326.1"/>
    </source>
</evidence>
<dbReference type="Pfam" id="PF13505">
    <property type="entry name" value="OMP_b-brl"/>
    <property type="match status" value="1"/>
</dbReference>
<dbReference type="RefSeq" id="WP_369601337.1">
    <property type="nucleotide sequence ID" value="NZ_CP154858.1"/>
</dbReference>
<feature type="domain" description="Outer membrane protein beta-barrel" evidence="3">
    <location>
        <begin position="8"/>
        <end position="184"/>
    </location>
</feature>
<dbReference type="KEGG" id="tcd:AAIA72_16255"/>